<dbReference type="AlphaFoldDB" id="A0A8E2DIS5"/>
<name>A0A8E2DIS5_9APHY</name>
<organism evidence="3 4">
    <name type="scientific">Obba rivulosa</name>
    <dbReference type="NCBI Taxonomy" id="1052685"/>
    <lineage>
        <taxon>Eukaryota</taxon>
        <taxon>Fungi</taxon>
        <taxon>Dikarya</taxon>
        <taxon>Basidiomycota</taxon>
        <taxon>Agaricomycotina</taxon>
        <taxon>Agaricomycetes</taxon>
        <taxon>Polyporales</taxon>
        <taxon>Gelatoporiaceae</taxon>
        <taxon>Obba</taxon>
    </lineage>
</organism>
<feature type="transmembrane region" description="Helical" evidence="2">
    <location>
        <begin position="507"/>
        <end position="533"/>
    </location>
</feature>
<gene>
    <name evidence="3" type="ORF">OBBRIDRAFT_794048</name>
</gene>
<dbReference type="EMBL" id="KV722422">
    <property type="protein sequence ID" value="OCH89635.1"/>
    <property type="molecule type" value="Genomic_DNA"/>
</dbReference>
<feature type="compositionally biased region" description="Low complexity" evidence="1">
    <location>
        <begin position="20"/>
        <end position="55"/>
    </location>
</feature>
<feature type="transmembrane region" description="Helical" evidence="2">
    <location>
        <begin position="456"/>
        <end position="475"/>
    </location>
</feature>
<dbReference type="OrthoDB" id="2657661at2759"/>
<reference evidence="3 4" key="1">
    <citation type="submission" date="2016-07" db="EMBL/GenBank/DDBJ databases">
        <title>Draft genome of the white-rot fungus Obba rivulosa 3A-2.</title>
        <authorList>
            <consortium name="DOE Joint Genome Institute"/>
            <person name="Miettinen O."/>
            <person name="Riley R."/>
            <person name="Acob R."/>
            <person name="Barry K."/>
            <person name="Cullen D."/>
            <person name="De Vries R."/>
            <person name="Hainaut M."/>
            <person name="Hatakka A."/>
            <person name="Henrissat B."/>
            <person name="Hilden K."/>
            <person name="Kuo R."/>
            <person name="Labutti K."/>
            <person name="Lipzen A."/>
            <person name="Makela M.R."/>
            <person name="Sandor L."/>
            <person name="Spatafora J.W."/>
            <person name="Grigoriev I.V."/>
            <person name="Hibbett D.S."/>
        </authorList>
    </citation>
    <scope>NUCLEOTIDE SEQUENCE [LARGE SCALE GENOMIC DNA]</scope>
    <source>
        <strain evidence="3 4">3A-2</strain>
    </source>
</reference>
<keyword evidence="2" id="KW-0472">Membrane</keyword>
<evidence type="ECO:0000313" key="3">
    <source>
        <dbReference type="EMBL" id="OCH89635.1"/>
    </source>
</evidence>
<sequence>MVKVIRGASQPEEYTMSQFDQRAPSPQSSQDSQSASVSNEPVSLPSLPASPESLAQPMNFDLSHHHRSGNIAAPAHFVNPPEPSSATPLNAGAPPWIVLDEIKFQPMSPSTLAFWRYEGRTTVPGDGGILLVESMEIGPWDSPISDWEICIHPEGQRYFRRKQQAVYTEQDLEDPNLLNNVNQCVESLLKTISHRDKAPSDLEVAIYISGDSEVKTGLCAHYYLVTEATRAVCWLQDVSVQLVTNNQSPVHSKVQLKYAHEAQYWAHRELYPNHWTISKKILTELSESLCYATVDSKTSDTSTTPWDAQTARDHLDIVEKIDPATSTGYSVCIIARLMHNLARERFQHYHGQRWARLNRNQSVKEDLKQRPYQRSLWFLFLLSLCFYLPDQYLEELESIFVDRLVNYKPWNRFITGLKRDWADNMVPGTVLLAANVGFLAIQSVDTNDPIRSVAQIASYCSTVFSLGSIVMCIILSRQHRQSGQTCDVESATHWLEAKAGKPWRAELLTITLSLPSVWFTWGVISFCVALLWVCFDQTSGATIGAVAGVAIPTLVVVAWVIIVDWKHKHRSTYLTGRISDALRLRWKETRKKIVEYWTQRGWTCVRSKPSVQTVSDKSSV</sequence>
<keyword evidence="4" id="KW-1185">Reference proteome</keyword>
<feature type="region of interest" description="Disordered" evidence="1">
    <location>
        <begin position="1"/>
        <end position="66"/>
    </location>
</feature>
<feature type="transmembrane region" description="Helical" evidence="2">
    <location>
        <begin position="539"/>
        <end position="562"/>
    </location>
</feature>
<evidence type="ECO:0000256" key="1">
    <source>
        <dbReference type="SAM" id="MobiDB-lite"/>
    </source>
</evidence>
<dbReference type="Proteomes" id="UP000250043">
    <property type="component" value="Unassembled WGS sequence"/>
</dbReference>
<accession>A0A8E2DIS5</accession>
<evidence type="ECO:0000313" key="4">
    <source>
        <dbReference type="Proteomes" id="UP000250043"/>
    </source>
</evidence>
<proteinExistence type="predicted"/>
<evidence type="ECO:0000256" key="2">
    <source>
        <dbReference type="SAM" id="Phobius"/>
    </source>
</evidence>
<protein>
    <submittedName>
        <fullName evidence="3">Uncharacterized protein</fullName>
    </submittedName>
</protein>
<keyword evidence="2" id="KW-1133">Transmembrane helix</keyword>
<keyword evidence="2" id="KW-0812">Transmembrane</keyword>